<comment type="caution">
    <text evidence="2">The sequence shown here is derived from an EMBL/GenBank/DDBJ whole genome shotgun (WGS) entry which is preliminary data.</text>
</comment>
<protein>
    <recommendedName>
        <fullName evidence="4">Antitoxin</fullName>
    </recommendedName>
</protein>
<dbReference type="SUPFAM" id="SSF143120">
    <property type="entry name" value="YefM-like"/>
    <property type="match status" value="1"/>
</dbReference>
<evidence type="ECO:0000313" key="2">
    <source>
        <dbReference type="EMBL" id="OGC81969.1"/>
    </source>
</evidence>
<evidence type="ECO:0000256" key="1">
    <source>
        <dbReference type="ARBA" id="ARBA00009981"/>
    </source>
</evidence>
<sequence>MLHDIVGVRQLHKELKEIIDAVAKGREFTVVKNSTPVFRIVPVRNRVTHKKFLDELAKIQFKSGDKDLSKKVDEIVYGDI</sequence>
<comment type="similarity">
    <text evidence="1">Belongs to the phD/YefM antitoxin family.</text>
</comment>
<proteinExistence type="inferred from homology"/>
<dbReference type="Proteomes" id="UP000177614">
    <property type="component" value="Unassembled WGS sequence"/>
</dbReference>
<dbReference type="STRING" id="1817814.A2V81_03800"/>
<organism evidence="2 3">
    <name type="scientific">Candidatus Abawacabacteria bacterium RBG_16_42_10</name>
    <dbReference type="NCBI Taxonomy" id="1817814"/>
    <lineage>
        <taxon>Bacteria</taxon>
        <taxon>Candidatus Abawacaibacteriota</taxon>
    </lineage>
</organism>
<evidence type="ECO:0000313" key="3">
    <source>
        <dbReference type="Proteomes" id="UP000177614"/>
    </source>
</evidence>
<dbReference type="EMBL" id="MEWR01000014">
    <property type="protein sequence ID" value="OGC81969.1"/>
    <property type="molecule type" value="Genomic_DNA"/>
</dbReference>
<reference evidence="2 3" key="1">
    <citation type="journal article" date="2016" name="Nat. Commun.">
        <title>Thousands of microbial genomes shed light on interconnected biogeochemical processes in an aquifer system.</title>
        <authorList>
            <person name="Anantharaman K."/>
            <person name="Brown C.T."/>
            <person name="Hug L.A."/>
            <person name="Sharon I."/>
            <person name="Castelle C.J."/>
            <person name="Probst A.J."/>
            <person name="Thomas B.C."/>
            <person name="Singh A."/>
            <person name="Wilkins M.J."/>
            <person name="Karaoz U."/>
            <person name="Brodie E.L."/>
            <person name="Williams K.H."/>
            <person name="Hubbard S.S."/>
            <person name="Banfield J.F."/>
        </authorList>
    </citation>
    <scope>NUCLEOTIDE SEQUENCE [LARGE SCALE GENOMIC DNA]</scope>
</reference>
<dbReference type="InterPro" id="IPR036165">
    <property type="entry name" value="YefM-like_sf"/>
</dbReference>
<name>A0A1F4XK02_9BACT</name>
<gene>
    <name evidence="2" type="ORF">A2V81_03800</name>
</gene>
<evidence type="ECO:0008006" key="4">
    <source>
        <dbReference type="Google" id="ProtNLM"/>
    </source>
</evidence>
<accession>A0A1F4XK02</accession>
<dbReference type="NCBIfam" id="TIGR01552">
    <property type="entry name" value="phd_fam"/>
    <property type="match status" value="1"/>
</dbReference>
<dbReference type="AlphaFoldDB" id="A0A1F4XK02"/>